<dbReference type="GO" id="GO:0008270">
    <property type="term" value="F:zinc ion binding"/>
    <property type="evidence" value="ECO:0007669"/>
    <property type="project" value="UniProtKB-KW"/>
</dbReference>
<evidence type="ECO:0000256" key="1">
    <source>
        <dbReference type="PROSITE-ProRule" id="PRU00047"/>
    </source>
</evidence>
<keyword evidence="1" id="KW-0862">Zinc</keyword>
<gene>
    <name evidence="3" type="ORF">EPUL_002550</name>
</gene>
<name>A0A2S4PYZ6_9PEZI</name>
<reference evidence="3 4" key="1">
    <citation type="submission" date="2017-10" db="EMBL/GenBank/DDBJ databases">
        <title>Development of genomic resources for the powdery mildew, Erysiphe pulchra.</title>
        <authorList>
            <person name="Wadl P.A."/>
            <person name="Mack B.M."/>
            <person name="Moore G."/>
            <person name="Beltz S.B."/>
        </authorList>
    </citation>
    <scope>NUCLEOTIDE SEQUENCE [LARGE SCALE GENOMIC DNA]</scope>
    <source>
        <strain evidence="3">Cflorida</strain>
    </source>
</reference>
<dbReference type="GO" id="GO:0003676">
    <property type="term" value="F:nucleic acid binding"/>
    <property type="evidence" value="ECO:0007669"/>
    <property type="project" value="InterPro"/>
</dbReference>
<keyword evidence="1" id="KW-0863">Zinc-finger</keyword>
<comment type="caution">
    <text evidence="3">The sequence shown here is derived from an EMBL/GenBank/DDBJ whole genome shotgun (WGS) entry which is preliminary data.</text>
</comment>
<keyword evidence="1" id="KW-0479">Metal-binding</keyword>
<dbReference type="InterPro" id="IPR036875">
    <property type="entry name" value="Znf_CCHC_sf"/>
</dbReference>
<dbReference type="OrthoDB" id="3205788at2759"/>
<organism evidence="3 4">
    <name type="scientific">Erysiphe pulchra</name>
    <dbReference type="NCBI Taxonomy" id="225359"/>
    <lineage>
        <taxon>Eukaryota</taxon>
        <taxon>Fungi</taxon>
        <taxon>Dikarya</taxon>
        <taxon>Ascomycota</taxon>
        <taxon>Pezizomycotina</taxon>
        <taxon>Leotiomycetes</taxon>
        <taxon>Erysiphales</taxon>
        <taxon>Erysiphaceae</taxon>
        <taxon>Erysiphe</taxon>
    </lineage>
</organism>
<dbReference type="EMBL" id="PEDP01000161">
    <property type="protein sequence ID" value="POS87262.1"/>
    <property type="molecule type" value="Genomic_DNA"/>
</dbReference>
<dbReference type="InterPro" id="IPR001878">
    <property type="entry name" value="Znf_CCHC"/>
</dbReference>
<dbReference type="AlphaFoldDB" id="A0A2S4PYZ6"/>
<proteinExistence type="predicted"/>
<keyword evidence="4" id="KW-1185">Reference proteome</keyword>
<evidence type="ECO:0000313" key="3">
    <source>
        <dbReference type="EMBL" id="POS87262.1"/>
    </source>
</evidence>
<protein>
    <recommendedName>
        <fullName evidence="2">CCHC-type domain-containing protein</fullName>
    </recommendedName>
</protein>
<dbReference type="Gene3D" id="4.10.60.10">
    <property type="entry name" value="Zinc finger, CCHC-type"/>
    <property type="match status" value="1"/>
</dbReference>
<dbReference type="Proteomes" id="UP000237438">
    <property type="component" value="Unassembled WGS sequence"/>
</dbReference>
<accession>A0A2S4PYZ6</accession>
<feature type="domain" description="CCHC-type" evidence="2">
    <location>
        <begin position="117"/>
        <end position="132"/>
    </location>
</feature>
<dbReference type="SUPFAM" id="SSF57756">
    <property type="entry name" value="Retrovirus zinc finger-like domains"/>
    <property type="match status" value="1"/>
</dbReference>
<dbReference type="Pfam" id="PF00098">
    <property type="entry name" value="zf-CCHC"/>
    <property type="match status" value="1"/>
</dbReference>
<dbReference type="PROSITE" id="PS50158">
    <property type="entry name" value="ZF_CCHC"/>
    <property type="match status" value="1"/>
</dbReference>
<evidence type="ECO:0000313" key="4">
    <source>
        <dbReference type="Proteomes" id="UP000237438"/>
    </source>
</evidence>
<sequence length="157" mass="17529">MYGSLEKADWKVMLERRLSNRLRNALDTARNVPSEYHSRVAYLRQNDAAFQEINYRPTPSERPVPAKMMYPLTASSTSELTVSQGGSAMDLDMLSREKGPDGRLAPQARNACRSLGRCYRCNQSGHLAINCPLGNSSRIPVSLVEISLPTESKQLKD</sequence>
<evidence type="ECO:0000259" key="2">
    <source>
        <dbReference type="PROSITE" id="PS50158"/>
    </source>
</evidence>
<dbReference type="SMART" id="SM00343">
    <property type="entry name" value="ZnF_C2HC"/>
    <property type="match status" value="1"/>
</dbReference>